<evidence type="ECO:0000256" key="6">
    <source>
        <dbReference type="ARBA" id="ARBA00023136"/>
    </source>
</evidence>
<keyword evidence="5 7" id="KW-1133">Transmembrane helix</keyword>
<feature type="transmembrane region" description="Helical" evidence="7">
    <location>
        <begin position="199"/>
        <end position="216"/>
    </location>
</feature>
<evidence type="ECO:0000256" key="2">
    <source>
        <dbReference type="ARBA" id="ARBA00022475"/>
    </source>
</evidence>
<comment type="similarity">
    <text evidence="1 7">Belongs to the Lgt family.</text>
</comment>
<comment type="subcellular location">
    <subcellularLocation>
        <location evidence="7">Cell inner membrane</location>
        <topology evidence="7">Multi-pass membrane protein</topology>
    </subcellularLocation>
</comment>
<protein>
    <recommendedName>
        <fullName evidence="7">Phosphatidylglycerol--prolipoprotein diacylglyceryl transferase</fullName>
        <ecNumber evidence="7">2.5.1.145</ecNumber>
    </recommendedName>
</protein>
<evidence type="ECO:0000256" key="3">
    <source>
        <dbReference type="ARBA" id="ARBA00022679"/>
    </source>
</evidence>
<keyword evidence="9" id="KW-1185">Reference proteome</keyword>
<evidence type="ECO:0000256" key="7">
    <source>
        <dbReference type="HAMAP-Rule" id="MF_01147"/>
    </source>
</evidence>
<evidence type="ECO:0000313" key="8">
    <source>
        <dbReference type="EMBL" id="CCH48711.1"/>
    </source>
</evidence>
<dbReference type="PANTHER" id="PTHR30589:SF0">
    <property type="entry name" value="PHOSPHATIDYLGLYCEROL--PROLIPOPROTEIN DIACYLGLYCERYL TRANSFERASE"/>
    <property type="match status" value="1"/>
</dbReference>
<dbReference type="HAMAP" id="MF_01147">
    <property type="entry name" value="Lgt"/>
    <property type="match status" value="1"/>
</dbReference>
<dbReference type="EC" id="2.5.1.145" evidence="7"/>
<dbReference type="InterPro" id="IPR001640">
    <property type="entry name" value="Lgt"/>
</dbReference>
<proteinExistence type="inferred from homology"/>
<comment type="pathway">
    <text evidence="7">Protein modification; lipoprotein biosynthesis (diacylglyceryl transfer).</text>
</comment>
<dbReference type="GO" id="GO:0042158">
    <property type="term" value="P:lipoprotein biosynthetic process"/>
    <property type="evidence" value="ECO:0007669"/>
    <property type="project" value="UniProtKB-UniRule"/>
</dbReference>
<dbReference type="EMBL" id="FO203427">
    <property type="protein sequence ID" value="CCH48711.1"/>
    <property type="molecule type" value="Genomic_DNA"/>
</dbReference>
<evidence type="ECO:0000256" key="1">
    <source>
        <dbReference type="ARBA" id="ARBA00007150"/>
    </source>
</evidence>
<dbReference type="PROSITE" id="PS01311">
    <property type="entry name" value="LGT"/>
    <property type="match status" value="1"/>
</dbReference>
<organism evidence="8 9">
    <name type="scientific">Pseudodesulfovibrio piezophilus (strain DSM 21447 / JCM 15486 / C1TLV30)</name>
    <name type="common">Desulfovibrio piezophilus</name>
    <dbReference type="NCBI Taxonomy" id="1322246"/>
    <lineage>
        <taxon>Bacteria</taxon>
        <taxon>Pseudomonadati</taxon>
        <taxon>Thermodesulfobacteriota</taxon>
        <taxon>Desulfovibrionia</taxon>
        <taxon>Desulfovibrionales</taxon>
        <taxon>Desulfovibrionaceae</taxon>
    </lineage>
</organism>
<reference evidence="9" key="2">
    <citation type="journal article" date="2013" name="Stand. Genomic Sci.">
        <title>Complete genome sequence of Desulfocapsa sulfexigens, a marine deltaproteobacterium specialized in disproportionating inorganic sulfur compounds.</title>
        <authorList>
            <person name="Finster K.W."/>
            <person name="Kjeldsen K.U."/>
            <person name="Kube M."/>
            <person name="Reinhardt R."/>
            <person name="Mussmann M."/>
            <person name="Amann R."/>
            <person name="Schreiber L."/>
        </authorList>
    </citation>
    <scope>NUCLEOTIDE SEQUENCE [LARGE SCALE GENOMIC DNA]</scope>
    <source>
        <strain evidence="9">DSM 10523 / SB164P1</strain>
    </source>
</reference>
<dbReference type="STRING" id="1322246.BN4_11476"/>
<evidence type="ECO:0000256" key="5">
    <source>
        <dbReference type="ARBA" id="ARBA00022989"/>
    </source>
</evidence>
<comment type="catalytic activity">
    <reaction evidence="7">
        <text>L-cysteinyl-[prolipoprotein] + a 1,2-diacyl-sn-glycero-3-phospho-(1'-sn-glycerol) = an S-1,2-diacyl-sn-glyceryl-L-cysteinyl-[prolipoprotein] + sn-glycerol 1-phosphate + H(+)</text>
        <dbReference type="Rhea" id="RHEA:56712"/>
        <dbReference type="Rhea" id="RHEA-COMP:14679"/>
        <dbReference type="Rhea" id="RHEA-COMP:14680"/>
        <dbReference type="ChEBI" id="CHEBI:15378"/>
        <dbReference type="ChEBI" id="CHEBI:29950"/>
        <dbReference type="ChEBI" id="CHEBI:57685"/>
        <dbReference type="ChEBI" id="CHEBI:64716"/>
        <dbReference type="ChEBI" id="CHEBI:140658"/>
        <dbReference type="EC" id="2.5.1.145"/>
    </reaction>
</comment>
<accession>M1WJY8</accession>
<dbReference type="PANTHER" id="PTHR30589">
    <property type="entry name" value="PROLIPOPROTEIN DIACYLGLYCERYL TRANSFERASE"/>
    <property type="match status" value="1"/>
</dbReference>
<dbReference type="Proteomes" id="UP000011724">
    <property type="component" value="Chromosome"/>
</dbReference>
<dbReference type="OrthoDB" id="871140at2"/>
<keyword evidence="8" id="KW-0449">Lipoprotein</keyword>
<dbReference type="NCBIfam" id="TIGR00544">
    <property type="entry name" value="lgt"/>
    <property type="match status" value="1"/>
</dbReference>
<evidence type="ECO:0000256" key="4">
    <source>
        <dbReference type="ARBA" id="ARBA00022692"/>
    </source>
</evidence>
<gene>
    <name evidence="7 8" type="primary">lgt</name>
    <name evidence="8" type="ordered locus">BN4_11476</name>
</gene>
<dbReference type="BioCyc" id="DPIE1322246:BN4_RS07415-MONOMER"/>
<dbReference type="UniPathway" id="UPA00664"/>
<keyword evidence="6 7" id="KW-0472">Membrane</keyword>
<dbReference type="AlphaFoldDB" id="M1WJY8"/>
<sequence length="270" mass="30529">MLSYPYFDPIMISVGPLHLRWYGMMYVFGVVTGWLLGRYRARKPWNKMTPVKMDDFITWAVVGVVLGGRLGYCLLYNLPYYSQHPLKILYVWEGGMSFHGGLLGVLVACWFFGRANDMLFREIGDFVAPLVPPGLFFGRLGNFINAELWGRPTDGWWGMVFPGAGGFPRHPSQLYEAGLEGVLLFIVLWCYSAKPRPRGCVGAMFVLCYGIFRFIVEFAREPDAQLGFVALDWMSMGQVLCLPMIVFGAGYLVWASRKESAHPTLESSSR</sequence>
<dbReference type="Pfam" id="PF01790">
    <property type="entry name" value="LGT"/>
    <property type="match status" value="1"/>
</dbReference>
<keyword evidence="7" id="KW-0997">Cell inner membrane</keyword>
<name>M1WJY8_PSEP2</name>
<keyword evidence="3 7" id="KW-0808">Transferase</keyword>
<feature type="binding site" evidence="7">
    <location>
        <position position="139"/>
    </location>
    <ligand>
        <name>a 1,2-diacyl-sn-glycero-3-phospho-(1'-sn-glycerol)</name>
        <dbReference type="ChEBI" id="CHEBI:64716"/>
    </ligand>
</feature>
<feature type="transmembrane region" description="Helical" evidence="7">
    <location>
        <begin position="236"/>
        <end position="254"/>
    </location>
</feature>
<keyword evidence="2 7" id="KW-1003">Cell membrane</keyword>
<dbReference type="GO" id="GO:0005886">
    <property type="term" value="C:plasma membrane"/>
    <property type="evidence" value="ECO:0007669"/>
    <property type="project" value="UniProtKB-SubCell"/>
</dbReference>
<comment type="function">
    <text evidence="7">Catalyzes the transfer of the diacylglyceryl group from phosphatidylglycerol to the sulfhydryl group of the N-terminal cysteine of a prolipoprotein, the first step in the formation of mature lipoproteins.</text>
</comment>
<keyword evidence="4 7" id="KW-0812">Transmembrane</keyword>
<evidence type="ECO:0000313" key="9">
    <source>
        <dbReference type="Proteomes" id="UP000011724"/>
    </source>
</evidence>
<dbReference type="GO" id="GO:0008961">
    <property type="term" value="F:phosphatidylglycerol-prolipoprotein diacylglyceryl transferase activity"/>
    <property type="evidence" value="ECO:0007669"/>
    <property type="project" value="UniProtKB-UniRule"/>
</dbReference>
<feature type="transmembrane region" description="Helical" evidence="7">
    <location>
        <begin position="20"/>
        <end position="36"/>
    </location>
</feature>
<dbReference type="KEGG" id="dpi:BN4_11476"/>
<dbReference type="HOGENOM" id="CLU_013386_1_0_7"/>
<reference evidence="8 9" key="1">
    <citation type="journal article" date="2013" name="PLoS ONE">
        <title>The first genomic and proteomic characterization of a deep-sea sulfate reducer: insights into the piezophilic lifestyle of Desulfovibrio piezophilus.</title>
        <authorList>
            <person name="Pradel N."/>
            <person name="Ji B."/>
            <person name="Gimenez G."/>
            <person name="Talla E."/>
            <person name="Lenoble P."/>
            <person name="Garel M."/>
            <person name="Tamburini C."/>
            <person name="Fourquet P."/>
            <person name="Lebrun R."/>
            <person name="Bertin P."/>
            <person name="Denis Y."/>
            <person name="Pophillat M."/>
            <person name="Barbe V."/>
            <person name="Ollivier B."/>
            <person name="Dolla A."/>
        </authorList>
    </citation>
    <scope>NUCLEOTIDE SEQUENCE [LARGE SCALE GENOMIC DNA]</scope>
    <source>
        <strain evidence="9">DSM 10523 / SB164P1</strain>
    </source>
</reference>
<dbReference type="RefSeq" id="WP_015414757.1">
    <property type="nucleotide sequence ID" value="NC_020409.1"/>
</dbReference>
<dbReference type="PATRIC" id="fig|879567.3.peg.1542"/>
<feature type="transmembrane region" description="Helical" evidence="7">
    <location>
        <begin position="90"/>
        <end position="113"/>
    </location>
</feature>
<keyword evidence="8" id="KW-0328">Glycosyltransferase</keyword>
<feature type="transmembrane region" description="Helical" evidence="7">
    <location>
        <begin position="56"/>
        <end position="78"/>
    </location>
</feature>
<dbReference type="eggNOG" id="COG0682">
    <property type="taxonomic scope" value="Bacteria"/>
</dbReference>